<dbReference type="InterPro" id="IPR000719">
    <property type="entry name" value="Prot_kinase_dom"/>
</dbReference>
<proteinExistence type="predicted"/>
<evidence type="ECO:0000313" key="2">
    <source>
        <dbReference type="EMBL" id="KAL0575122.1"/>
    </source>
</evidence>
<gene>
    <name evidence="2" type="ORF">V5O48_006848</name>
</gene>
<feature type="domain" description="Protein kinase" evidence="1">
    <location>
        <begin position="1"/>
        <end position="342"/>
    </location>
</feature>
<evidence type="ECO:0000313" key="3">
    <source>
        <dbReference type="Proteomes" id="UP001465976"/>
    </source>
</evidence>
<dbReference type="InterPro" id="IPR011009">
    <property type="entry name" value="Kinase-like_dom_sf"/>
</dbReference>
<dbReference type="Proteomes" id="UP001465976">
    <property type="component" value="Unassembled WGS sequence"/>
</dbReference>
<sequence length="413" mass="48558">MQSAKILDKRRVRALDNEDTWEKERQDNRNWEEQKFWYRPDVRAHLEKHLYMLRSVEDESDEKSRQTDSPIPVMLKRVPATSDELRIASYLGSALAGTRFRDNRCVPIYEVMTAPSESGSDKIMVMPQLRPFNSPDFDTVGEALDCFRQIIEGVLFLHERFVAHRNLTRRSIMMDALALYDKDFHPTFIDKTLNLKEDLHPVRTRTGRSPRYFIIDFSRARAYDPRKGLPLEPVGDPERDLGLPEATSTSLETYNPFPADVYRLGILIRTQVYSSQQRQKFKFLQDLLDEMTYPYAWARPTMKQVQVEFDRLTKSTSKFYLQSPINAFSMRGYLSHWKEVLFTAFHRTAAISDISTTLNTGVKEELDVFYGRPIPRSQKDVSLEVARWKELIGDKNLIPEDYEFEKENMRFWH</sequence>
<protein>
    <recommendedName>
        <fullName evidence="1">Protein kinase domain-containing protein</fullName>
    </recommendedName>
</protein>
<dbReference type="Gene3D" id="1.10.510.10">
    <property type="entry name" value="Transferase(Phosphotransferase) domain 1"/>
    <property type="match status" value="1"/>
</dbReference>
<reference evidence="2 3" key="1">
    <citation type="submission" date="2024-02" db="EMBL/GenBank/DDBJ databases">
        <title>A draft genome for the cacao thread blight pathogen Marasmius crinis-equi.</title>
        <authorList>
            <person name="Cohen S.P."/>
            <person name="Baruah I.K."/>
            <person name="Amoako-Attah I."/>
            <person name="Bukari Y."/>
            <person name="Meinhardt L.W."/>
            <person name="Bailey B.A."/>
        </authorList>
    </citation>
    <scope>NUCLEOTIDE SEQUENCE [LARGE SCALE GENOMIC DNA]</scope>
    <source>
        <strain evidence="2 3">GH-76</strain>
    </source>
</reference>
<comment type="caution">
    <text evidence="2">The sequence shown here is derived from an EMBL/GenBank/DDBJ whole genome shotgun (WGS) entry which is preliminary data.</text>
</comment>
<dbReference type="PROSITE" id="PS50011">
    <property type="entry name" value="PROTEIN_KINASE_DOM"/>
    <property type="match status" value="1"/>
</dbReference>
<organism evidence="2 3">
    <name type="scientific">Marasmius crinis-equi</name>
    <dbReference type="NCBI Taxonomy" id="585013"/>
    <lineage>
        <taxon>Eukaryota</taxon>
        <taxon>Fungi</taxon>
        <taxon>Dikarya</taxon>
        <taxon>Basidiomycota</taxon>
        <taxon>Agaricomycotina</taxon>
        <taxon>Agaricomycetes</taxon>
        <taxon>Agaricomycetidae</taxon>
        <taxon>Agaricales</taxon>
        <taxon>Marasmiineae</taxon>
        <taxon>Marasmiaceae</taxon>
        <taxon>Marasmius</taxon>
    </lineage>
</organism>
<dbReference type="EMBL" id="JBAHYK010000334">
    <property type="protein sequence ID" value="KAL0575122.1"/>
    <property type="molecule type" value="Genomic_DNA"/>
</dbReference>
<keyword evidence="3" id="KW-1185">Reference proteome</keyword>
<evidence type="ECO:0000259" key="1">
    <source>
        <dbReference type="PROSITE" id="PS50011"/>
    </source>
</evidence>
<name>A0ABR3FIT8_9AGAR</name>
<dbReference type="SUPFAM" id="SSF56112">
    <property type="entry name" value="Protein kinase-like (PK-like)"/>
    <property type="match status" value="1"/>
</dbReference>
<accession>A0ABR3FIT8</accession>